<dbReference type="InterPro" id="IPR022641">
    <property type="entry name" value="CheR_N"/>
</dbReference>
<sequence>MYRREITISDTEFSQFRALMRRAAGVDLPSSKKHLVSGRLNRRLRALALPSYGDYYRVVTGGGAPDEFQRMVDLLTTHETYFFREPKHFEYLAGPVLDAVPRGRALRVWSAASSSGEEAYSIAMVLMDRLGEQHPWQVFGSDISREVVDKARTGIYAMNRIDGISRDYLGRFCLRGIGSRAGTLQVMPALRQRVRFAQVNLNESLAGVGEFDVVFLRNVLIYFDLPTKQQIVARIARQLKPGGWLFVGHSETLNGVCTALRQERPTVYRRIL</sequence>
<dbReference type="SUPFAM" id="SSF47757">
    <property type="entry name" value="Chemotaxis receptor methyltransferase CheR, N-terminal domain"/>
    <property type="match status" value="1"/>
</dbReference>
<evidence type="ECO:0000259" key="7">
    <source>
        <dbReference type="PROSITE" id="PS50123"/>
    </source>
</evidence>
<evidence type="ECO:0000313" key="8">
    <source>
        <dbReference type="EMBL" id="AVR89166.1"/>
    </source>
</evidence>
<dbReference type="PROSITE" id="PS50123">
    <property type="entry name" value="CHER"/>
    <property type="match status" value="1"/>
</dbReference>
<reference evidence="8 9" key="1">
    <citation type="submission" date="2018-03" db="EMBL/GenBank/DDBJ databases">
        <title>Complete genome sequence of Thauera aromatica, a model organism for studying aromatic compound degradation under denitrifying conditions.</title>
        <authorList>
            <person name="Lo H.-Y."/>
            <person name="Goris T."/>
            <person name="Boll M."/>
            <person name="Mueller J.A."/>
        </authorList>
    </citation>
    <scope>NUCLEOTIDE SEQUENCE [LARGE SCALE GENOMIC DNA]</scope>
    <source>
        <strain evidence="8 9">K172</strain>
    </source>
</reference>
<dbReference type="AlphaFoldDB" id="A0A2R4BPA0"/>
<protein>
    <recommendedName>
        <fullName evidence="5">Chemotaxis protein methyltransferase</fullName>
        <ecNumber evidence="5">2.1.1.80</ecNumber>
    </recommendedName>
</protein>
<dbReference type="Pfam" id="PF01739">
    <property type="entry name" value="CheR"/>
    <property type="match status" value="1"/>
</dbReference>
<evidence type="ECO:0000256" key="4">
    <source>
        <dbReference type="ARBA" id="ARBA00022691"/>
    </source>
</evidence>
<feature type="binding site" evidence="6">
    <location>
        <position position="80"/>
    </location>
    <ligand>
        <name>S-adenosyl-L-methionine</name>
        <dbReference type="ChEBI" id="CHEBI:59789"/>
    </ligand>
</feature>
<proteinExistence type="predicted"/>
<dbReference type="SUPFAM" id="SSF53335">
    <property type="entry name" value="S-adenosyl-L-methionine-dependent methyltransferases"/>
    <property type="match status" value="1"/>
</dbReference>
<evidence type="ECO:0000256" key="6">
    <source>
        <dbReference type="PIRSR" id="PIRSR000410-1"/>
    </source>
</evidence>
<accession>A0A2R4BPA0</accession>
<dbReference type="SMART" id="SM00138">
    <property type="entry name" value="MeTrc"/>
    <property type="match status" value="1"/>
</dbReference>
<dbReference type="KEGG" id="tak:Tharo_2268"/>
<dbReference type="RefSeq" id="WP_107221313.1">
    <property type="nucleotide sequence ID" value="NZ_CP028339.1"/>
</dbReference>
<dbReference type="EC" id="2.1.1.80" evidence="5"/>
<evidence type="ECO:0000256" key="3">
    <source>
        <dbReference type="ARBA" id="ARBA00022679"/>
    </source>
</evidence>
<evidence type="ECO:0000256" key="2">
    <source>
        <dbReference type="ARBA" id="ARBA00022603"/>
    </source>
</evidence>
<keyword evidence="3 5" id="KW-0808">Transferase</keyword>
<feature type="binding site" evidence="6">
    <location>
        <position position="142"/>
    </location>
    <ligand>
        <name>S-adenosyl-L-methionine</name>
        <dbReference type="ChEBI" id="CHEBI:59789"/>
    </ligand>
</feature>
<dbReference type="PANTHER" id="PTHR24422">
    <property type="entry name" value="CHEMOTAXIS PROTEIN METHYLTRANSFERASE"/>
    <property type="match status" value="1"/>
</dbReference>
<dbReference type="InterPro" id="IPR026024">
    <property type="entry name" value="Chemotaxis_MeTrfase_CheR"/>
</dbReference>
<dbReference type="Proteomes" id="UP000241885">
    <property type="component" value="Chromosome"/>
</dbReference>
<feature type="binding site" evidence="6">
    <location>
        <position position="118"/>
    </location>
    <ligand>
        <name>S-adenosyl-L-methionine</name>
        <dbReference type="ChEBI" id="CHEBI:59789"/>
    </ligand>
</feature>
<dbReference type="PRINTS" id="PR00996">
    <property type="entry name" value="CHERMTFRASE"/>
</dbReference>
<dbReference type="InterPro" id="IPR022642">
    <property type="entry name" value="CheR_C"/>
</dbReference>
<dbReference type="GO" id="GO:0008983">
    <property type="term" value="F:protein-glutamate O-methyltransferase activity"/>
    <property type="evidence" value="ECO:0007669"/>
    <property type="project" value="UniProtKB-EC"/>
</dbReference>
<dbReference type="PIRSF" id="PIRSF000410">
    <property type="entry name" value="CheR"/>
    <property type="match status" value="1"/>
</dbReference>
<dbReference type="InterPro" id="IPR029063">
    <property type="entry name" value="SAM-dependent_MTases_sf"/>
</dbReference>
<dbReference type="Gene3D" id="3.40.50.150">
    <property type="entry name" value="Vaccinia Virus protein VP39"/>
    <property type="match status" value="1"/>
</dbReference>
<evidence type="ECO:0000256" key="5">
    <source>
        <dbReference type="PIRNR" id="PIRNR000410"/>
    </source>
</evidence>
<dbReference type="PANTHER" id="PTHR24422:SF26">
    <property type="entry name" value="CHEMOTAXIS PROTEIN METHYLTRANSFERASE"/>
    <property type="match status" value="1"/>
</dbReference>
<feature type="binding site" evidence="6">
    <location>
        <begin position="200"/>
        <end position="201"/>
    </location>
    <ligand>
        <name>S-adenosyl-L-methionine</name>
        <dbReference type="ChEBI" id="CHEBI:59789"/>
    </ligand>
</feature>
<keyword evidence="2 5" id="KW-0489">Methyltransferase</keyword>
<feature type="domain" description="CheR-type methyltransferase" evidence="7">
    <location>
        <begin position="1"/>
        <end position="272"/>
    </location>
</feature>
<dbReference type="Pfam" id="PF03705">
    <property type="entry name" value="CheR_N"/>
    <property type="match status" value="1"/>
</dbReference>
<gene>
    <name evidence="8" type="ORF">Tharo_2268</name>
</gene>
<dbReference type="CDD" id="cd02440">
    <property type="entry name" value="AdoMet_MTases"/>
    <property type="match status" value="1"/>
</dbReference>
<name>A0A2R4BPA0_THAAR</name>
<dbReference type="GO" id="GO:0032259">
    <property type="term" value="P:methylation"/>
    <property type="evidence" value="ECO:0007669"/>
    <property type="project" value="UniProtKB-KW"/>
</dbReference>
<dbReference type="InterPro" id="IPR050903">
    <property type="entry name" value="Bact_Chemotaxis_MeTrfase"/>
</dbReference>
<feature type="binding site" evidence="6">
    <location>
        <begin position="217"/>
        <end position="218"/>
    </location>
    <ligand>
        <name>S-adenosyl-L-methionine</name>
        <dbReference type="ChEBI" id="CHEBI:59789"/>
    </ligand>
</feature>
<evidence type="ECO:0000313" key="9">
    <source>
        <dbReference type="Proteomes" id="UP000241885"/>
    </source>
</evidence>
<dbReference type="EMBL" id="CP028339">
    <property type="protein sequence ID" value="AVR89166.1"/>
    <property type="molecule type" value="Genomic_DNA"/>
</dbReference>
<organism evidence="8 9">
    <name type="scientific">Thauera aromatica K172</name>
    <dbReference type="NCBI Taxonomy" id="44139"/>
    <lineage>
        <taxon>Bacteria</taxon>
        <taxon>Pseudomonadati</taxon>
        <taxon>Pseudomonadota</taxon>
        <taxon>Betaproteobacteria</taxon>
        <taxon>Rhodocyclales</taxon>
        <taxon>Zoogloeaceae</taxon>
        <taxon>Thauera</taxon>
    </lineage>
</organism>
<dbReference type="InterPro" id="IPR036804">
    <property type="entry name" value="CheR_N_sf"/>
</dbReference>
<dbReference type="OrthoDB" id="9816309at2"/>
<keyword evidence="4 5" id="KW-0949">S-adenosyl-L-methionine</keyword>
<evidence type="ECO:0000256" key="1">
    <source>
        <dbReference type="ARBA" id="ARBA00001541"/>
    </source>
</evidence>
<dbReference type="InterPro" id="IPR000780">
    <property type="entry name" value="CheR_MeTrfase"/>
</dbReference>
<feature type="binding site" evidence="6">
    <location>
        <position position="84"/>
    </location>
    <ligand>
        <name>S-adenosyl-L-methionine</name>
        <dbReference type="ChEBI" id="CHEBI:59789"/>
    </ligand>
</feature>
<comment type="catalytic activity">
    <reaction evidence="1 5">
        <text>L-glutamyl-[protein] + S-adenosyl-L-methionine = [protein]-L-glutamate 5-O-methyl ester + S-adenosyl-L-homocysteine</text>
        <dbReference type="Rhea" id="RHEA:24452"/>
        <dbReference type="Rhea" id="RHEA-COMP:10208"/>
        <dbReference type="Rhea" id="RHEA-COMP:10311"/>
        <dbReference type="ChEBI" id="CHEBI:29973"/>
        <dbReference type="ChEBI" id="CHEBI:57856"/>
        <dbReference type="ChEBI" id="CHEBI:59789"/>
        <dbReference type="ChEBI" id="CHEBI:82795"/>
        <dbReference type="EC" id="2.1.1.80"/>
    </reaction>
</comment>
<keyword evidence="9" id="KW-1185">Reference proteome</keyword>
<dbReference type="Gene3D" id="1.10.155.10">
    <property type="entry name" value="Chemotaxis receptor methyltransferase CheR, N-terminal domain"/>
    <property type="match status" value="1"/>
</dbReference>
<comment type="function">
    <text evidence="5">Methylation of the membrane-bound methyl-accepting chemotaxis proteins (MCP) to form gamma-glutamyl methyl ester residues in MCP.</text>
</comment>